<dbReference type="EMBL" id="JARQWQ010000028">
    <property type="protein sequence ID" value="KAK2562563.1"/>
    <property type="molecule type" value="Genomic_DNA"/>
</dbReference>
<evidence type="ECO:0000313" key="1">
    <source>
        <dbReference type="EMBL" id="KAK2562563.1"/>
    </source>
</evidence>
<dbReference type="Proteomes" id="UP001249851">
    <property type="component" value="Unassembled WGS sequence"/>
</dbReference>
<name>A0AAD9V608_ACRCE</name>
<reference evidence="1" key="2">
    <citation type="journal article" date="2023" name="Science">
        <title>Genomic signatures of disease resistance in endangered staghorn corals.</title>
        <authorList>
            <person name="Vollmer S.V."/>
            <person name="Selwyn J.D."/>
            <person name="Despard B.A."/>
            <person name="Roesel C.L."/>
        </authorList>
    </citation>
    <scope>NUCLEOTIDE SEQUENCE</scope>
    <source>
        <strain evidence="1">K2</strain>
    </source>
</reference>
<dbReference type="AlphaFoldDB" id="A0AAD9V608"/>
<sequence>MIFLGIEGLKINIWFLRRGRKVEFLQGKLQGNITFEDPIRALLHSTMDEIGARVGVIGWGTLR</sequence>
<proteinExistence type="predicted"/>
<protein>
    <submittedName>
        <fullName evidence="1">Uncharacterized protein</fullName>
    </submittedName>
</protein>
<accession>A0AAD9V608</accession>
<organism evidence="1 2">
    <name type="scientific">Acropora cervicornis</name>
    <name type="common">Staghorn coral</name>
    <dbReference type="NCBI Taxonomy" id="6130"/>
    <lineage>
        <taxon>Eukaryota</taxon>
        <taxon>Metazoa</taxon>
        <taxon>Cnidaria</taxon>
        <taxon>Anthozoa</taxon>
        <taxon>Hexacorallia</taxon>
        <taxon>Scleractinia</taxon>
        <taxon>Astrocoeniina</taxon>
        <taxon>Acroporidae</taxon>
        <taxon>Acropora</taxon>
    </lineage>
</organism>
<keyword evidence="2" id="KW-1185">Reference proteome</keyword>
<gene>
    <name evidence="1" type="ORF">P5673_014244</name>
</gene>
<comment type="caution">
    <text evidence="1">The sequence shown here is derived from an EMBL/GenBank/DDBJ whole genome shotgun (WGS) entry which is preliminary data.</text>
</comment>
<evidence type="ECO:0000313" key="2">
    <source>
        <dbReference type="Proteomes" id="UP001249851"/>
    </source>
</evidence>
<reference evidence="1" key="1">
    <citation type="journal article" date="2023" name="G3 (Bethesda)">
        <title>Whole genome assembly and annotation of the endangered Caribbean coral Acropora cervicornis.</title>
        <authorList>
            <person name="Selwyn J.D."/>
            <person name="Vollmer S.V."/>
        </authorList>
    </citation>
    <scope>NUCLEOTIDE SEQUENCE</scope>
    <source>
        <strain evidence="1">K2</strain>
    </source>
</reference>